<evidence type="ECO:0000313" key="3">
    <source>
        <dbReference type="Proteomes" id="UP000019112"/>
    </source>
</evidence>
<feature type="region of interest" description="Disordered" evidence="1">
    <location>
        <begin position="54"/>
        <end position="73"/>
    </location>
</feature>
<comment type="caution">
    <text evidence="2">The sequence shown here is derived from an EMBL/GenBank/DDBJ whole genome shotgun (WGS) entry which is preliminary data.</text>
</comment>
<protein>
    <submittedName>
        <fullName evidence="2">Uncharacterized protein</fullName>
    </submittedName>
</protein>
<dbReference type="AlphaFoldDB" id="W6TE01"/>
<reference evidence="2 3" key="1">
    <citation type="journal article" date="2014" name="FEMS Microbiol. Lett.">
        <title>Draft genome sequences of three Holospora species (Holospora obtusa, Holospora undulata, and Holospora elegans), endonuclear symbiotic bacteria of the ciliate Paramecium caudatum.</title>
        <authorList>
            <person name="Dohra H."/>
            <person name="Tanaka K."/>
            <person name="Suzuki T."/>
            <person name="Fujishima M."/>
            <person name="Suzuki H."/>
        </authorList>
    </citation>
    <scope>NUCLEOTIDE SEQUENCE [LARGE SCALE GENOMIC DNA]</scope>
    <source>
        <strain evidence="2 3">F1</strain>
    </source>
</reference>
<organism evidence="2 3">
    <name type="scientific">Holospora obtusa F1</name>
    <dbReference type="NCBI Taxonomy" id="1399147"/>
    <lineage>
        <taxon>Bacteria</taxon>
        <taxon>Pseudomonadati</taxon>
        <taxon>Pseudomonadota</taxon>
        <taxon>Alphaproteobacteria</taxon>
        <taxon>Holosporales</taxon>
        <taxon>Holosporaceae</taxon>
        <taxon>Holospora</taxon>
    </lineage>
</organism>
<dbReference type="EMBL" id="AWTR02000065">
    <property type="protein sequence ID" value="ETZ07096.1"/>
    <property type="molecule type" value="Genomic_DNA"/>
</dbReference>
<proteinExistence type="predicted"/>
<dbReference type="Proteomes" id="UP000019112">
    <property type="component" value="Unassembled WGS sequence"/>
</dbReference>
<name>W6TE01_HOLOB</name>
<feature type="compositionally biased region" description="Polar residues" evidence="1">
    <location>
        <begin position="64"/>
        <end position="73"/>
    </location>
</feature>
<keyword evidence="3" id="KW-1185">Reference proteome</keyword>
<accession>W6TE01</accession>
<gene>
    <name evidence="2" type="ORF">P618_200724</name>
</gene>
<sequence length="73" mass="8293">MLMGPEQSLHRSSRTHNQRFATGFQRPFFAFLALTDKSGVDGFKITKPFQKDHVKEFPDGNGIKQPQQTVDCP</sequence>
<evidence type="ECO:0000313" key="2">
    <source>
        <dbReference type="EMBL" id="ETZ07096.1"/>
    </source>
</evidence>
<evidence type="ECO:0000256" key="1">
    <source>
        <dbReference type="SAM" id="MobiDB-lite"/>
    </source>
</evidence>